<dbReference type="Pfam" id="PF12802">
    <property type="entry name" value="MarR_2"/>
    <property type="match status" value="1"/>
</dbReference>
<dbReference type="SMART" id="SM00347">
    <property type="entry name" value="HTH_MARR"/>
    <property type="match status" value="1"/>
</dbReference>
<dbReference type="EMBL" id="JBHTKH010000017">
    <property type="protein sequence ID" value="MFD1056286.1"/>
    <property type="molecule type" value="Genomic_DNA"/>
</dbReference>
<dbReference type="Gene3D" id="1.10.10.10">
    <property type="entry name" value="Winged helix-like DNA-binding domain superfamily/Winged helix DNA-binding domain"/>
    <property type="match status" value="1"/>
</dbReference>
<sequence length="173" mass="19156">MRDAESSGSSAGAEPQYLLLEPMRAIERAVHHAMLRRLADAGYHEIRVPHIALLAHMTTEGRRLSEFAELMQVTKSAVSQLVTQLERAGLLERAADPTDARASLIRATPRAERGFRVARALLADLEREWERLLGTGHLNDLAQSLRLLEDWTRTGDRLARTSAVTAAEPTSPT</sequence>
<dbReference type="SUPFAM" id="SSF46785">
    <property type="entry name" value="Winged helix' DNA-binding domain"/>
    <property type="match status" value="1"/>
</dbReference>
<accession>A0ABW3N0D3</accession>
<dbReference type="Proteomes" id="UP001597046">
    <property type="component" value="Unassembled WGS sequence"/>
</dbReference>
<protein>
    <submittedName>
        <fullName evidence="2">MarR family winged helix-turn-helix transcriptional regulator</fullName>
    </submittedName>
</protein>
<evidence type="ECO:0000313" key="2">
    <source>
        <dbReference type="EMBL" id="MFD1056286.1"/>
    </source>
</evidence>
<reference evidence="3" key="1">
    <citation type="journal article" date="2019" name="Int. J. Syst. Evol. Microbiol.">
        <title>The Global Catalogue of Microorganisms (GCM) 10K type strain sequencing project: providing services to taxonomists for standard genome sequencing and annotation.</title>
        <authorList>
            <consortium name="The Broad Institute Genomics Platform"/>
            <consortium name="The Broad Institute Genome Sequencing Center for Infectious Disease"/>
            <person name="Wu L."/>
            <person name="Ma J."/>
        </authorList>
    </citation>
    <scope>NUCLEOTIDE SEQUENCE [LARGE SCALE GENOMIC DNA]</scope>
    <source>
        <strain evidence="3">CCUG 57508</strain>
    </source>
</reference>
<dbReference type="PROSITE" id="PS50995">
    <property type="entry name" value="HTH_MARR_2"/>
    <property type="match status" value="1"/>
</dbReference>
<dbReference type="PANTHER" id="PTHR33164:SF57">
    <property type="entry name" value="MARR-FAMILY TRANSCRIPTIONAL REGULATOR"/>
    <property type="match status" value="1"/>
</dbReference>
<gene>
    <name evidence="2" type="ORF">ACFQ2V_18390</name>
</gene>
<feature type="domain" description="HTH marR-type" evidence="1">
    <location>
        <begin position="16"/>
        <end position="150"/>
    </location>
</feature>
<proteinExistence type="predicted"/>
<evidence type="ECO:0000313" key="3">
    <source>
        <dbReference type="Proteomes" id="UP001597046"/>
    </source>
</evidence>
<dbReference type="InterPro" id="IPR000835">
    <property type="entry name" value="HTH_MarR-typ"/>
</dbReference>
<dbReference type="InterPro" id="IPR036390">
    <property type="entry name" value="WH_DNA-bd_sf"/>
</dbReference>
<dbReference type="InterPro" id="IPR036388">
    <property type="entry name" value="WH-like_DNA-bd_sf"/>
</dbReference>
<keyword evidence="3" id="KW-1185">Reference proteome</keyword>
<dbReference type="PANTHER" id="PTHR33164">
    <property type="entry name" value="TRANSCRIPTIONAL REGULATOR, MARR FAMILY"/>
    <property type="match status" value="1"/>
</dbReference>
<comment type="caution">
    <text evidence="2">The sequence shown here is derived from an EMBL/GenBank/DDBJ whole genome shotgun (WGS) entry which is preliminary data.</text>
</comment>
<evidence type="ECO:0000259" key="1">
    <source>
        <dbReference type="PROSITE" id="PS50995"/>
    </source>
</evidence>
<name>A0ABW3N0D3_9MICO</name>
<dbReference type="RefSeq" id="WP_386054346.1">
    <property type="nucleotide sequence ID" value="NZ_JBHTKH010000017.1"/>
</dbReference>
<organism evidence="2 3">
    <name type="scientific">Terrabacter terrigena</name>
    <dbReference type="NCBI Taxonomy" id="574718"/>
    <lineage>
        <taxon>Bacteria</taxon>
        <taxon>Bacillati</taxon>
        <taxon>Actinomycetota</taxon>
        <taxon>Actinomycetes</taxon>
        <taxon>Micrococcales</taxon>
        <taxon>Intrasporangiaceae</taxon>
        <taxon>Terrabacter</taxon>
    </lineage>
</organism>
<dbReference type="InterPro" id="IPR039422">
    <property type="entry name" value="MarR/SlyA-like"/>
</dbReference>